<dbReference type="HOGENOM" id="CLU_2633405_0_0_6"/>
<dbReference type="AlphaFoldDB" id="A0A0H3H0G4"/>
<proteinExistence type="predicted"/>
<keyword evidence="1" id="KW-0812">Transmembrane</keyword>
<sequence length="75" mass="8293">MAKATLTSEQNVKKIRQVRLYLFVCGTVSLLTALLHIFTRSFNPLFEGVQILLGVGCIASGFTLNKKIKQILAEP</sequence>
<protein>
    <submittedName>
        <fullName evidence="2">Uncharacterized protein</fullName>
    </submittedName>
</protein>
<keyword evidence="1" id="KW-1133">Transmembrane helix</keyword>
<evidence type="ECO:0000256" key="1">
    <source>
        <dbReference type="SAM" id="Phobius"/>
    </source>
</evidence>
<feature type="transmembrane region" description="Helical" evidence="1">
    <location>
        <begin position="45"/>
        <end position="64"/>
    </location>
</feature>
<dbReference type="EMBL" id="CP003218">
    <property type="protein sequence ID" value="AEX01857.1"/>
    <property type="molecule type" value="Genomic_DNA"/>
</dbReference>
<gene>
    <name evidence="2" type="ordered locus">KOX_00550</name>
</gene>
<keyword evidence="1" id="KW-0472">Membrane</keyword>
<evidence type="ECO:0000313" key="3">
    <source>
        <dbReference type="Proteomes" id="UP000007843"/>
    </source>
</evidence>
<dbReference type="RefSeq" id="WP_014226513.1">
    <property type="nucleotide sequence ID" value="NC_016612.1"/>
</dbReference>
<reference evidence="2 3" key="1">
    <citation type="journal article" date="2012" name="J. Bacteriol.">
        <title>Complete genome sequence of Klebsiella oxytoca KCTC 1686, used in production of 2,3-butanediol.</title>
        <authorList>
            <person name="Shin S.H."/>
            <person name="Kim S."/>
            <person name="Kim J.Y."/>
            <person name="Lee S."/>
            <person name="Um Y."/>
            <person name="Oh M.K."/>
            <person name="Kim Y.R."/>
            <person name="Lee J."/>
            <person name="Yang K.S."/>
        </authorList>
    </citation>
    <scope>NUCLEOTIDE SEQUENCE [LARGE SCALE GENOMIC DNA]</scope>
    <source>
        <strain evidence="3">ATCC 8724 / DSM 4798 / JCM 20051 / NBRC 3318 / NRRL B-199 / KCTC 1686</strain>
    </source>
</reference>
<accession>A0A0H3H0G4</accession>
<evidence type="ECO:0000313" key="2">
    <source>
        <dbReference type="EMBL" id="AEX01857.1"/>
    </source>
</evidence>
<organism evidence="2 3">
    <name type="scientific">Klebsiella michiganensis (strain ATCC 8724 / DSM 4798 / JCM 20051 / NBRC 3318 / NRRL B-199 / KCTC 1686 / BUCSAV 143 / CCM 1901)</name>
    <dbReference type="NCBI Taxonomy" id="1006551"/>
    <lineage>
        <taxon>Bacteria</taxon>
        <taxon>Pseudomonadati</taxon>
        <taxon>Pseudomonadota</taxon>
        <taxon>Gammaproteobacteria</taxon>
        <taxon>Enterobacterales</taxon>
        <taxon>Enterobacteriaceae</taxon>
        <taxon>Klebsiella/Raoultella group</taxon>
        <taxon>Klebsiella</taxon>
    </lineage>
</organism>
<feature type="transmembrane region" description="Helical" evidence="1">
    <location>
        <begin position="20"/>
        <end position="39"/>
    </location>
</feature>
<dbReference type="Proteomes" id="UP000007843">
    <property type="component" value="Chromosome"/>
</dbReference>
<dbReference type="KEGG" id="kox:KOX_00550"/>
<name>A0A0H3H0G4_KLEM8</name>